<comment type="caution">
    <text evidence="17">The sequence shown here is derived from an EMBL/GenBank/DDBJ whole genome shotgun (WGS) entry which is preliminary data.</text>
</comment>
<evidence type="ECO:0000256" key="4">
    <source>
        <dbReference type="ARBA" id="ARBA00010941"/>
    </source>
</evidence>
<evidence type="ECO:0000256" key="1">
    <source>
        <dbReference type="ARBA" id="ARBA00001273"/>
    </source>
</evidence>
<evidence type="ECO:0000256" key="3">
    <source>
        <dbReference type="ARBA" id="ARBA00004496"/>
    </source>
</evidence>
<name>A0AAE0C7F6_9CHLO</name>
<keyword evidence="10 14" id="KW-0119">Carbohydrate metabolism</keyword>
<dbReference type="PANTHER" id="PTHR11556">
    <property type="entry name" value="FRUCTOSE-1,6-BISPHOSPHATASE-RELATED"/>
    <property type="match status" value="1"/>
</dbReference>
<comment type="pathway">
    <text evidence="11">Carbohydrate biosynthesis.</text>
</comment>
<evidence type="ECO:0000256" key="12">
    <source>
        <dbReference type="ARBA" id="ARBA00032973"/>
    </source>
</evidence>
<dbReference type="CDD" id="cd00354">
    <property type="entry name" value="FBPase"/>
    <property type="match status" value="1"/>
</dbReference>
<evidence type="ECO:0000256" key="10">
    <source>
        <dbReference type="ARBA" id="ARBA00023277"/>
    </source>
</evidence>
<reference evidence="17 18" key="1">
    <citation type="journal article" date="2015" name="Genome Biol. Evol.">
        <title>Comparative Genomics of a Bacterivorous Green Alga Reveals Evolutionary Causalities and Consequences of Phago-Mixotrophic Mode of Nutrition.</title>
        <authorList>
            <person name="Burns J.A."/>
            <person name="Paasch A."/>
            <person name="Narechania A."/>
            <person name="Kim E."/>
        </authorList>
    </citation>
    <scope>NUCLEOTIDE SEQUENCE [LARGE SCALE GENOMIC DNA]</scope>
    <source>
        <strain evidence="17 18">PLY_AMNH</strain>
    </source>
</reference>
<dbReference type="GO" id="GO:0006002">
    <property type="term" value="P:fructose 6-phosphate metabolic process"/>
    <property type="evidence" value="ECO:0007669"/>
    <property type="project" value="TreeGrafter"/>
</dbReference>
<dbReference type="PIRSF" id="PIRSF500210">
    <property type="entry name" value="FBPtase"/>
    <property type="match status" value="1"/>
</dbReference>
<keyword evidence="8 14" id="KW-0378">Hydrolase</keyword>
<evidence type="ECO:0000256" key="14">
    <source>
        <dbReference type="RuleBase" id="RU000508"/>
    </source>
</evidence>
<comment type="subcellular location">
    <subcellularLocation>
        <location evidence="3">Cytoplasm</location>
    </subcellularLocation>
</comment>
<keyword evidence="18" id="KW-1185">Reference proteome</keyword>
<protein>
    <recommendedName>
        <fullName evidence="13">Fructose-1,6-bisphosphatase, cytosolic</fullName>
        <ecNumber evidence="5">3.1.3.11</ecNumber>
    </recommendedName>
    <alternativeName>
        <fullName evidence="12">D-fructose-1,6-bisphosphate 1-phosphohydrolase</fullName>
    </alternativeName>
</protein>
<dbReference type="PROSITE" id="PS00124">
    <property type="entry name" value="FBPASE"/>
    <property type="match status" value="1"/>
</dbReference>
<dbReference type="GO" id="GO:0005829">
    <property type="term" value="C:cytosol"/>
    <property type="evidence" value="ECO:0007669"/>
    <property type="project" value="TreeGrafter"/>
</dbReference>
<accession>A0AAE0C7F6</accession>
<dbReference type="GO" id="GO:0030388">
    <property type="term" value="P:fructose 1,6-bisphosphate metabolic process"/>
    <property type="evidence" value="ECO:0007669"/>
    <property type="project" value="TreeGrafter"/>
</dbReference>
<evidence type="ECO:0000313" key="18">
    <source>
        <dbReference type="Proteomes" id="UP001190700"/>
    </source>
</evidence>
<evidence type="ECO:0000313" key="17">
    <source>
        <dbReference type="EMBL" id="KAK3248727.1"/>
    </source>
</evidence>
<dbReference type="GO" id="GO:0005986">
    <property type="term" value="P:sucrose biosynthetic process"/>
    <property type="evidence" value="ECO:0007669"/>
    <property type="project" value="TreeGrafter"/>
</dbReference>
<dbReference type="Gene3D" id="3.30.540.10">
    <property type="entry name" value="Fructose-1,6-Bisphosphatase, subunit A, domain 1"/>
    <property type="match status" value="1"/>
</dbReference>
<dbReference type="Proteomes" id="UP001190700">
    <property type="component" value="Unassembled WGS sequence"/>
</dbReference>
<dbReference type="PANTHER" id="PTHR11556:SF41">
    <property type="entry name" value="FRUCTOSE-1,6-BISPHOSPHATASE, CYTOSOLIC"/>
    <property type="match status" value="1"/>
</dbReference>
<comment type="similarity">
    <text evidence="4 14">Belongs to the FBPase class 1 family.</text>
</comment>
<sequence>MGGHALRTTLSQYARRVCEASLEGLPVLLESIALGCKVIAEATKTAGLSDSRGGAGTQNIQGEEQKKLDVISNDVLLDTLSKSGNVAVIVSEENELPIFTDNKTTGKYGVVLDPMDGSSNIDCAIPVGTIFGVYELLPGSLGTQEDVLQAGEKMICAGYCLYGSSTVLVVSLGVGVVGFTLDTVLGEFVLSHPSISTPDKGCVYSINEGNSSTWDAGLPDQPTLKYVNLCKVPKDGGPPKSLRYIGSMVGDVHRTLLYGGVFIYPADKKSPKGKLRMLYECFPMAFLVTQAGGAATDGTMPILQKIPNGIHERSPICLGSKIDVQEYVELFSSAQSSAKM</sequence>
<evidence type="ECO:0000256" key="9">
    <source>
        <dbReference type="ARBA" id="ARBA00022842"/>
    </source>
</evidence>
<evidence type="ECO:0000256" key="11">
    <source>
        <dbReference type="ARBA" id="ARBA00024331"/>
    </source>
</evidence>
<feature type="domain" description="Fructose-1-6-bisphosphatase class 1 C-terminal" evidence="16">
    <location>
        <begin position="198"/>
        <end position="329"/>
    </location>
</feature>
<evidence type="ECO:0000256" key="13">
    <source>
        <dbReference type="ARBA" id="ARBA00040159"/>
    </source>
</evidence>
<comment type="catalytic activity">
    <reaction evidence="1">
        <text>beta-D-fructose 1,6-bisphosphate + H2O = beta-D-fructose 6-phosphate + phosphate</text>
        <dbReference type="Rhea" id="RHEA:11064"/>
        <dbReference type="ChEBI" id="CHEBI:15377"/>
        <dbReference type="ChEBI" id="CHEBI:32966"/>
        <dbReference type="ChEBI" id="CHEBI:43474"/>
        <dbReference type="ChEBI" id="CHEBI:57634"/>
        <dbReference type="EC" id="3.1.3.11"/>
    </reaction>
</comment>
<proteinExistence type="inferred from homology"/>
<dbReference type="Gene3D" id="3.40.190.80">
    <property type="match status" value="1"/>
</dbReference>
<dbReference type="EMBL" id="LGRX02027832">
    <property type="protein sequence ID" value="KAK3248727.1"/>
    <property type="molecule type" value="Genomic_DNA"/>
</dbReference>
<evidence type="ECO:0000256" key="5">
    <source>
        <dbReference type="ARBA" id="ARBA00013093"/>
    </source>
</evidence>
<evidence type="ECO:0000256" key="8">
    <source>
        <dbReference type="ARBA" id="ARBA00022801"/>
    </source>
</evidence>
<dbReference type="InterPro" id="IPR044015">
    <property type="entry name" value="FBPase_C_dom"/>
</dbReference>
<evidence type="ECO:0000259" key="16">
    <source>
        <dbReference type="Pfam" id="PF18913"/>
    </source>
</evidence>
<evidence type="ECO:0000256" key="6">
    <source>
        <dbReference type="ARBA" id="ARBA00022490"/>
    </source>
</evidence>
<dbReference type="GO" id="GO:0006094">
    <property type="term" value="P:gluconeogenesis"/>
    <property type="evidence" value="ECO:0007669"/>
    <property type="project" value="TreeGrafter"/>
</dbReference>
<dbReference type="Pfam" id="PF00316">
    <property type="entry name" value="FBPase"/>
    <property type="match status" value="1"/>
</dbReference>
<dbReference type="PIRSF" id="PIRSF000904">
    <property type="entry name" value="FBPtase_SBPase"/>
    <property type="match status" value="1"/>
</dbReference>
<gene>
    <name evidence="17" type="ORF">CYMTET_41818</name>
</gene>
<dbReference type="PRINTS" id="PR00115">
    <property type="entry name" value="F16BPHPHTASE"/>
</dbReference>
<comment type="cofactor">
    <cofactor evidence="2">
        <name>Mg(2+)</name>
        <dbReference type="ChEBI" id="CHEBI:18420"/>
    </cofactor>
</comment>
<dbReference type="GO" id="GO:0042132">
    <property type="term" value="F:fructose 1,6-bisphosphate 1-phosphatase activity"/>
    <property type="evidence" value="ECO:0007669"/>
    <property type="project" value="UniProtKB-EC"/>
</dbReference>
<dbReference type="GO" id="GO:0046872">
    <property type="term" value="F:metal ion binding"/>
    <property type="evidence" value="ECO:0007669"/>
    <property type="project" value="UniProtKB-KW"/>
</dbReference>
<dbReference type="SUPFAM" id="SSF56655">
    <property type="entry name" value="Carbohydrate phosphatase"/>
    <property type="match status" value="1"/>
</dbReference>
<dbReference type="AlphaFoldDB" id="A0AAE0C7F6"/>
<evidence type="ECO:0000256" key="7">
    <source>
        <dbReference type="ARBA" id="ARBA00022723"/>
    </source>
</evidence>
<dbReference type="InterPro" id="IPR000146">
    <property type="entry name" value="FBPase_class-1"/>
</dbReference>
<keyword evidence="9" id="KW-0460">Magnesium</keyword>
<dbReference type="EC" id="3.1.3.11" evidence="5"/>
<dbReference type="InterPro" id="IPR028343">
    <property type="entry name" value="FBPtase"/>
</dbReference>
<keyword evidence="7" id="KW-0479">Metal-binding</keyword>
<dbReference type="InterPro" id="IPR020548">
    <property type="entry name" value="Fructose_bisphosphatase_AS"/>
</dbReference>
<evidence type="ECO:0000256" key="2">
    <source>
        <dbReference type="ARBA" id="ARBA00001946"/>
    </source>
</evidence>
<feature type="domain" description="Fructose-1-6-bisphosphatase class I N-terminal" evidence="15">
    <location>
        <begin position="23"/>
        <end position="193"/>
    </location>
</feature>
<keyword evidence="6" id="KW-0963">Cytoplasm</keyword>
<dbReference type="Pfam" id="PF18913">
    <property type="entry name" value="FBPase_C"/>
    <property type="match status" value="1"/>
</dbReference>
<dbReference type="InterPro" id="IPR033391">
    <property type="entry name" value="FBPase_N"/>
</dbReference>
<organism evidence="17 18">
    <name type="scientific">Cymbomonas tetramitiformis</name>
    <dbReference type="NCBI Taxonomy" id="36881"/>
    <lineage>
        <taxon>Eukaryota</taxon>
        <taxon>Viridiplantae</taxon>
        <taxon>Chlorophyta</taxon>
        <taxon>Pyramimonadophyceae</taxon>
        <taxon>Pyramimonadales</taxon>
        <taxon>Pyramimonadaceae</taxon>
        <taxon>Cymbomonas</taxon>
    </lineage>
</organism>
<dbReference type="HAMAP" id="MF_01855">
    <property type="entry name" value="FBPase_class1"/>
    <property type="match status" value="1"/>
</dbReference>
<evidence type="ECO:0000259" key="15">
    <source>
        <dbReference type="Pfam" id="PF00316"/>
    </source>
</evidence>
<dbReference type="FunFam" id="3.40.190.80:FF:000001">
    <property type="entry name" value="Fructose-1,6-bisphosphatase class 1"/>
    <property type="match status" value="1"/>
</dbReference>
<dbReference type="FunFam" id="3.30.540.10:FF:000002">
    <property type="entry name" value="Fructose-1,6-bisphosphatase class 1"/>
    <property type="match status" value="1"/>
</dbReference>
<dbReference type="GO" id="GO:0006000">
    <property type="term" value="P:fructose metabolic process"/>
    <property type="evidence" value="ECO:0007669"/>
    <property type="project" value="TreeGrafter"/>
</dbReference>